<feature type="transmembrane region" description="Helical" evidence="2">
    <location>
        <begin position="67"/>
        <end position="86"/>
    </location>
</feature>
<keyword evidence="4" id="KW-1185">Reference proteome</keyword>
<evidence type="ECO:0000313" key="4">
    <source>
        <dbReference type="Proteomes" id="UP001559025"/>
    </source>
</evidence>
<dbReference type="Proteomes" id="UP001559025">
    <property type="component" value="Unassembled WGS sequence"/>
</dbReference>
<proteinExistence type="predicted"/>
<dbReference type="RefSeq" id="WP_368804146.1">
    <property type="nucleotide sequence ID" value="NZ_JAZHFV010000006.1"/>
</dbReference>
<evidence type="ECO:0000313" key="3">
    <source>
        <dbReference type="EMBL" id="MEX4009193.1"/>
    </source>
</evidence>
<sequence length="367" mass="40810">MNADEYLPNAETIAAIEKDVANYNERRRHAQAEIGRRVPMLLGSYVLACAVVFYFIIANFSSMPEKVALILLIGGGIAAIVGGVGVHRFAHRVGVDTQQGFRDHILPVMFGFVNGLRYSHGYEPGSFRRLPAVLKGDYNHTEFGDIITGRLDGKHFEICEMTLSRRNKSSTIVLFKGVVLCCGVRDSFPGTLVAVRKPEPSLMQPFSDLMRSLSAFFGGDRLETVFSRTPLDQFYEFRSDRREEARALFAGGLGDVLGWVNERWRRGSPRLAVRQAEFFLMLPSDKDFFELPPLDRQVDYKAHLEPMARDFASLLAIVAEVQRRPAPASATDQKPAEQASVADAPPPPVSEEPFVPLLDGNVPPGKR</sequence>
<evidence type="ECO:0000256" key="2">
    <source>
        <dbReference type="SAM" id="Phobius"/>
    </source>
</evidence>
<comment type="caution">
    <text evidence="3">The sequence shown here is derived from an EMBL/GenBank/DDBJ whole genome shotgun (WGS) entry which is preliminary data.</text>
</comment>
<evidence type="ECO:0000256" key="1">
    <source>
        <dbReference type="SAM" id="MobiDB-lite"/>
    </source>
</evidence>
<organism evidence="3 4">
    <name type="scientific">Neoaquamicrobium sediminum</name>
    <dbReference type="NCBI Taxonomy" id="1849104"/>
    <lineage>
        <taxon>Bacteria</taxon>
        <taxon>Pseudomonadati</taxon>
        <taxon>Pseudomonadota</taxon>
        <taxon>Alphaproteobacteria</taxon>
        <taxon>Hyphomicrobiales</taxon>
        <taxon>Phyllobacteriaceae</taxon>
        <taxon>Neoaquamicrobium</taxon>
    </lineage>
</organism>
<keyword evidence="2" id="KW-0812">Transmembrane</keyword>
<reference evidence="3 4" key="1">
    <citation type="submission" date="2024-01" db="EMBL/GenBank/DDBJ databases">
        <title>New evidence supports the origin of RcGTA from prophage.</title>
        <authorList>
            <person name="Xu Y."/>
            <person name="Liu B."/>
            <person name="Chen F."/>
        </authorList>
    </citation>
    <scope>NUCLEOTIDE SEQUENCE [LARGE SCALE GENOMIC DNA]</scope>
    <source>
        <strain evidence="3 4">CBW1107-2</strain>
    </source>
</reference>
<gene>
    <name evidence="3" type="ORF">V1479_17915</name>
</gene>
<name>A0ABV3WYE4_9HYPH</name>
<protein>
    <recommendedName>
        <fullName evidence="5">DUF3137 domain-containing protein</fullName>
    </recommendedName>
</protein>
<accession>A0ABV3WYE4</accession>
<feature type="transmembrane region" description="Helical" evidence="2">
    <location>
        <begin position="38"/>
        <end position="61"/>
    </location>
</feature>
<keyword evidence="2" id="KW-1133">Transmembrane helix</keyword>
<feature type="region of interest" description="Disordered" evidence="1">
    <location>
        <begin position="325"/>
        <end position="367"/>
    </location>
</feature>
<evidence type="ECO:0008006" key="5">
    <source>
        <dbReference type="Google" id="ProtNLM"/>
    </source>
</evidence>
<dbReference type="EMBL" id="JAZHFV010000006">
    <property type="protein sequence ID" value="MEX4009193.1"/>
    <property type="molecule type" value="Genomic_DNA"/>
</dbReference>
<keyword evidence="2" id="KW-0472">Membrane</keyword>